<organism evidence="3 4">
    <name type="scientific">Marinifilum breve</name>
    <dbReference type="NCBI Taxonomy" id="2184082"/>
    <lineage>
        <taxon>Bacteria</taxon>
        <taxon>Pseudomonadati</taxon>
        <taxon>Bacteroidota</taxon>
        <taxon>Bacteroidia</taxon>
        <taxon>Marinilabiliales</taxon>
        <taxon>Marinifilaceae</taxon>
    </lineage>
</organism>
<dbReference type="PANTHER" id="PTHR35869:SF1">
    <property type="entry name" value="OUTER-MEMBRANE LIPOPROTEIN CARRIER PROTEIN"/>
    <property type="match status" value="1"/>
</dbReference>
<dbReference type="EMBL" id="QFLI01000004">
    <property type="protein sequence ID" value="PXY01028.1"/>
    <property type="molecule type" value="Genomic_DNA"/>
</dbReference>
<name>A0A2V3ZXA1_9BACT</name>
<dbReference type="PANTHER" id="PTHR35869">
    <property type="entry name" value="OUTER-MEMBRANE LIPOPROTEIN CARRIER PROTEIN"/>
    <property type="match status" value="1"/>
</dbReference>
<dbReference type="Proteomes" id="UP000248079">
    <property type="component" value="Unassembled WGS sequence"/>
</dbReference>
<dbReference type="RefSeq" id="WP_110360661.1">
    <property type="nucleotide sequence ID" value="NZ_QFLI01000004.1"/>
</dbReference>
<dbReference type="InterPro" id="IPR029046">
    <property type="entry name" value="LolA/LolB/LppX"/>
</dbReference>
<evidence type="ECO:0000313" key="3">
    <source>
        <dbReference type="EMBL" id="PXY01028.1"/>
    </source>
</evidence>
<dbReference type="CDD" id="cd16325">
    <property type="entry name" value="LolA"/>
    <property type="match status" value="1"/>
</dbReference>
<proteinExistence type="predicted"/>
<feature type="chain" id="PRO_5016025892" evidence="2">
    <location>
        <begin position="20"/>
        <end position="213"/>
    </location>
</feature>
<dbReference type="Pfam" id="PF16584">
    <property type="entry name" value="LolA_2"/>
    <property type="match status" value="1"/>
</dbReference>
<accession>A0A2V3ZXA1</accession>
<dbReference type="Gene3D" id="2.50.20.10">
    <property type="entry name" value="Lipoprotein localisation LolA/LolB/LppX"/>
    <property type="match status" value="1"/>
</dbReference>
<evidence type="ECO:0000256" key="2">
    <source>
        <dbReference type="SAM" id="SignalP"/>
    </source>
</evidence>
<evidence type="ECO:0000313" key="4">
    <source>
        <dbReference type="Proteomes" id="UP000248079"/>
    </source>
</evidence>
<comment type="caution">
    <text evidence="3">The sequence shown here is derived from an EMBL/GenBank/DDBJ whole genome shotgun (WGS) entry which is preliminary data.</text>
</comment>
<feature type="signal peptide" evidence="2">
    <location>
        <begin position="1"/>
        <end position="19"/>
    </location>
</feature>
<keyword evidence="1 2" id="KW-0732">Signal</keyword>
<reference evidence="3 4" key="1">
    <citation type="submission" date="2018-05" db="EMBL/GenBank/DDBJ databases">
        <title>Marinifilum breve JC075T sp. nov., a marine bacterium isolated from Yongle Blue Hole in the South China Sea.</title>
        <authorList>
            <person name="Fu T."/>
        </authorList>
    </citation>
    <scope>NUCLEOTIDE SEQUENCE [LARGE SCALE GENOMIC DNA]</scope>
    <source>
        <strain evidence="3 4">JC075</strain>
    </source>
</reference>
<dbReference type="InterPro" id="IPR004564">
    <property type="entry name" value="OM_lipoprot_carrier_LolA-like"/>
</dbReference>
<dbReference type="SUPFAM" id="SSF89392">
    <property type="entry name" value="Prokaryotic lipoproteins and lipoprotein localization factors"/>
    <property type="match status" value="1"/>
</dbReference>
<evidence type="ECO:0000256" key="1">
    <source>
        <dbReference type="ARBA" id="ARBA00022729"/>
    </source>
</evidence>
<protein>
    <submittedName>
        <fullName evidence="3">Cell envelope biogenesis protein LolA</fullName>
    </submittedName>
</protein>
<sequence>MKNIFCFLLLGLISLNVSAQDAKAKAILDKVSAINKEYKSIKAEFTFSMDNEEEDIHEISEGSIILKENKYKLQLMGVDTYFDGTTQYSHIIDAEEVSIKEPDEDEDEALNPAKIFSIYENGFTYKYVNEVSEKGKKLHVIDLFPTDEERGFTHIRLKIDQATNQISALKSVGKDGNDVSIILKKLTPNVTLTDKDFVFDTAANPDVDINDMR</sequence>
<gene>
    <name evidence="3" type="ORF">DF185_10255</name>
</gene>
<dbReference type="AlphaFoldDB" id="A0A2V3ZXA1"/>
<dbReference type="OrthoDB" id="9810685at2"/>
<keyword evidence="4" id="KW-1185">Reference proteome</keyword>